<dbReference type="InterPro" id="IPR002469">
    <property type="entry name" value="Peptidase_S9B_N"/>
</dbReference>
<gene>
    <name evidence="4" type="ORF">WB794_12690</name>
</gene>
<dbReference type="EMBL" id="JBBDHC010000022">
    <property type="protein sequence ID" value="MEJ1250529.1"/>
    <property type="molecule type" value="Genomic_DNA"/>
</dbReference>
<dbReference type="Gene3D" id="2.140.10.30">
    <property type="entry name" value="Dipeptidylpeptidase IV, N-terminal domain"/>
    <property type="match status" value="1"/>
</dbReference>
<sequence length="786" mass="87232">MSRLALLLFTATSALAAEPLTMEKIMADPDWIGAPVERAWWGLDGASVLHEQKRVGSPLRDLHVTALKDGASRVAGDAERAGLDAADAVFDLRRERALFVRDGDLFLRELRDGRLVQLSRGMNASGAQFSADQRQAQFRSGDDWYAVDLASRLVHPVAQPKAEKDPAAEPKADDLRALQLELIATLAKRRADTEARRARDAELRKADATRAGVPVYLGDEVKIARSALSPDGRWLLVVTEPRNGDKGRAGKMPVYVTESGYEDVEDVRTRVGRNPPAGHALQRVELATGKVETLTFDALSGIDVDPLADLRKAAGKDALKGQRPVRVDAIRFSDDGSRAAVQLRATDNKDRWIARAAATGTALVPLHRLTDAAWINWNFNDFGWLSDNRTLWLLSEESGYSHLYTVGEKGGRARALTQGAWEVSSPQLSPDGSRFFFLCNRAWPGDYEVCDKALGKSAVRELTALDGVEDFSVSPDGKQLLVRHSSTYVPAQISVLPATGGQARALTQTVNPDFAAYPWIAPRIEQVPSTQVKAPLWSKFYRPETLEPGKTYPIVLFVHGAGYTQNTHARYPYYFREQMFHSLLVQQGYLVLDIDYRASEGYGRDWRTAIYRRFGEPELEDLIDGVNWLVAEHQGDAGRVGVYGGSYGGFMSLIALFKAPEVFHAGAALRPVTDWTQYNHGYTANILNTPDIDPAGYRSGSPIFFAEGLKGDLLIAHGMMDDNVFYQDSVRLAQRLIELKKERWELASYPLERHGFVEPDAWLDEYRRIFALFERSIGAKAADGER</sequence>
<keyword evidence="5" id="KW-1185">Reference proteome</keyword>
<dbReference type="InterPro" id="IPR050278">
    <property type="entry name" value="Serine_Prot_S9B/DPPIV"/>
</dbReference>
<organism evidence="4 5">
    <name type="scientific">Denitratimonas tolerans</name>
    <dbReference type="NCBI Taxonomy" id="1338420"/>
    <lineage>
        <taxon>Bacteria</taxon>
        <taxon>Pseudomonadati</taxon>
        <taxon>Pseudomonadota</taxon>
        <taxon>Gammaproteobacteria</taxon>
        <taxon>Lysobacterales</taxon>
        <taxon>Lysobacteraceae</taxon>
        <taxon>Denitratimonas</taxon>
    </lineage>
</organism>
<dbReference type="InterPro" id="IPR029058">
    <property type="entry name" value="AB_hydrolase_fold"/>
</dbReference>
<feature type="domain" description="Peptidase S9 prolyl oligopeptidase catalytic" evidence="2">
    <location>
        <begin position="582"/>
        <end position="778"/>
    </location>
</feature>
<dbReference type="Pfam" id="PF00930">
    <property type="entry name" value="DPPIV_N"/>
    <property type="match status" value="1"/>
</dbReference>
<dbReference type="GO" id="GO:0006508">
    <property type="term" value="P:proteolysis"/>
    <property type="evidence" value="ECO:0007669"/>
    <property type="project" value="InterPro"/>
</dbReference>
<evidence type="ECO:0000313" key="4">
    <source>
        <dbReference type="EMBL" id="MEJ1250529.1"/>
    </source>
</evidence>
<dbReference type="AlphaFoldDB" id="A0AAW9R8Y2"/>
<accession>A0AAW9R8Y2</accession>
<dbReference type="GO" id="GO:0008239">
    <property type="term" value="F:dipeptidyl-peptidase activity"/>
    <property type="evidence" value="ECO:0007669"/>
    <property type="project" value="TreeGrafter"/>
</dbReference>
<dbReference type="SUPFAM" id="SSF82171">
    <property type="entry name" value="DPP6 N-terminal domain-like"/>
    <property type="match status" value="1"/>
</dbReference>
<evidence type="ECO:0000259" key="2">
    <source>
        <dbReference type="Pfam" id="PF00326"/>
    </source>
</evidence>
<dbReference type="Proteomes" id="UP001364472">
    <property type="component" value="Unassembled WGS sequence"/>
</dbReference>
<dbReference type="Pfam" id="PF00326">
    <property type="entry name" value="Peptidase_S9"/>
    <property type="match status" value="1"/>
</dbReference>
<feature type="chain" id="PRO_5043320242" evidence="1">
    <location>
        <begin position="17"/>
        <end position="786"/>
    </location>
</feature>
<keyword evidence="1" id="KW-0732">Signal</keyword>
<dbReference type="InterPro" id="IPR001375">
    <property type="entry name" value="Peptidase_S9_cat"/>
</dbReference>
<dbReference type="GO" id="GO:0008236">
    <property type="term" value="F:serine-type peptidase activity"/>
    <property type="evidence" value="ECO:0007669"/>
    <property type="project" value="InterPro"/>
</dbReference>
<dbReference type="Gene3D" id="3.40.50.1820">
    <property type="entry name" value="alpha/beta hydrolase"/>
    <property type="match status" value="1"/>
</dbReference>
<feature type="signal peptide" evidence="1">
    <location>
        <begin position="1"/>
        <end position="16"/>
    </location>
</feature>
<proteinExistence type="predicted"/>
<evidence type="ECO:0000259" key="3">
    <source>
        <dbReference type="Pfam" id="PF00930"/>
    </source>
</evidence>
<reference evidence="4 5" key="1">
    <citation type="journal article" date="2016" name="Antonie Van Leeuwenhoek">
        <title>Denitratimonas tolerans gen. nov., sp. nov., a denitrifying bacterium isolated from a bioreactor for tannery wastewater treatment.</title>
        <authorList>
            <person name="Han S.I."/>
            <person name="Kim J.O."/>
            <person name="Lee Y.R."/>
            <person name="Ekpeghere K.I."/>
            <person name="Koh S.C."/>
            <person name="Whang K.S."/>
        </authorList>
    </citation>
    <scope>NUCLEOTIDE SEQUENCE [LARGE SCALE GENOMIC DNA]</scope>
    <source>
        <strain evidence="4 5">KACC 17565</strain>
    </source>
</reference>
<name>A0AAW9R8Y2_9GAMM</name>
<protein>
    <submittedName>
        <fullName evidence="4">Prolyl oligopeptidase family serine peptidase</fullName>
    </submittedName>
</protein>
<feature type="domain" description="Dipeptidylpeptidase IV N-terminal" evidence="3">
    <location>
        <begin position="328"/>
        <end position="490"/>
    </location>
</feature>
<dbReference type="SUPFAM" id="SSF53474">
    <property type="entry name" value="alpha/beta-Hydrolases"/>
    <property type="match status" value="1"/>
</dbReference>
<dbReference type="PANTHER" id="PTHR11731">
    <property type="entry name" value="PROTEASE FAMILY S9B,C DIPEPTIDYL-PEPTIDASE IV-RELATED"/>
    <property type="match status" value="1"/>
</dbReference>
<evidence type="ECO:0000256" key="1">
    <source>
        <dbReference type="SAM" id="SignalP"/>
    </source>
</evidence>
<dbReference type="PANTHER" id="PTHR11731:SF193">
    <property type="entry name" value="DIPEPTIDYL PEPTIDASE 9"/>
    <property type="match status" value="1"/>
</dbReference>
<comment type="caution">
    <text evidence="4">The sequence shown here is derived from an EMBL/GenBank/DDBJ whole genome shotgun (WGS) entry which is preliminary data.</text>
</comment>
<evidence type="ECO:0000313" key="5">
    <source>
        <dbReference type="Proteomes" id="UP001364472"/>
    </source>
</evidence>